<dbReference type="RefSeq" id="WP_285070248.1">
    <property type="nucleotide sequence ID" value="NZ_JASOPA010000001.1"/>
</dbReference>
<dbReference type="Pfam" id="PF22829">
    <property type="entry name" value="HphA_C"/>
    <property type="match status" value="1"/>
</dbReference>
<dbReference type="InterPro" id="IPR054843">
    <property type="entry name" value="Slam_hemophilin_C"/>
</dbReference>
<evidence type="ECO:0000259" key="3">
    <source>
        <dbReference type="Pfam" id="PF22828"/>
    </source>
</evidence>
<comment type="subcellular location">
    <subcellularLocation>
        <location evidence="1">Cell outer membrane</location>
    </subcellularLocation>
</comment>
<feature type="signal peptide" evidence="2">
    <location>
        <begin position="1"/>
        <end position="21"/>
    </location>
</feature>
<comment type="caution">
    <text evidence="5">The sequence shown here is derived from an EMBL/GenBank/DDBJ whole genome shotgun (WGS) entry which is preliminary data.</text>
</comment>
<dbReference type="Gene3D" id="2.40.160.90">
    <property type="match status" value="1"/>
</dbReference>
<sequence length="295" mass="31039">MKLVKTVAVLSVAFAASSVFALPKGFQANPTGATTESIQVERVKHIGVTLENEGEHKGKASIFVSDNKAVSGTPEKGIANNKPVSFAKIDATANRFFVKTFAHGILGKDKNGVTVANLYRMKGIVWDNIPRMPDHSHLGRLSYSKVGNMDVYFGDWSAVPSGAAVGTKGTNYTAFYSGTGRTTNLPTTGTATYTVKGINQYHTQNTALLNGTLKADFGKRTLNGEMERAGLNVAINNATINTAQASFSGTATANKVAGTTHGHFFGNQGAAIAGVADFGRNHAYNTAFGGTKIGK</sequence>
<protein>
    <submittedName>
        <fullName evidence="5">Slam-dependent surface lipoprotein</fullName>
    </submittedName>
</protein>
<dbReference type="SUPFAM" id="SSF56925">
    <property type="entry name" value="OMPA-like"/>
    <property type="match status" value="1"/>
</dbReference>
<dbReference type="InterPro" id="IPR054536">
    <property type="entry name" value="HphA_C"/>
</dbReference>
<organism evidence="5 6">
    <name type="scientific">Neisseria subflava</name>
    <dbReference type="NCBI Taxonomy" id="28449"/>
    <lineage>
        <taxon>Bacteria</taxon>
        <taxon>Pseudomonadati</taxon>
        <taxon>Pseudomonadota</taxon>
        <taxon>Betaproteobacteria</taxon>
        <taxon>Neisseriales</taxon>
        <taxon>Neisseriaceae</taxon>
        <taxon>Neisseria</taxon>
    </lineage>
</organism>
<name>A0AAW6Y150_NEISU</name>
<accession>A0AAW6Y150</accession>
<dbReference type="AlphaFoldDB" id="A0AAW6Y150"/>
<dbReference type="Pfam" id="PF22828">
    <property type="entry name" value="HphA_N"/>
    <property type="match status" value="1"/>
</dbReference>
<dbReference type="NCBIfam" id="NF041636">
    <property type="entry name" value="slam_lipo"/>
    <property type="match status" value="1"/>
</dbReference>
<feature type="domain" description="HphA C-terminal" evidence="4">
    <location>
        <begin position="183"/>
        <end position="292"/>
    </location>
</feature>
<dbReference type="InterPro" id="IPR011250">
    <property type="entry name" value="OMP/PagP_B-barrel"/>
</dbReference>
<reference evidence="5" key="1">
    <citation type="submission" date="2023-05" db="EMBL/GenBank/DDBJ databases">
        <title>Cataloging the Phylogenetic Diversity of Human Bladder Bacteria.</title>
        <authorList>
            <person name="Du J."/>
        </authorList>
    </citation>
    <scope>NUCLEOTIDE SEQUENCE</scope>
    <source>
        <strain evidence="5">UMB1050</strain>
    </source>
</reference>
<feature type="domain" description="HphA N-terminal heme-binding" evidence="3">
    <location>
        <begin position="45"/>
        <end position="159"/>
    </location>
</feature>
<dbReference type="GO" id="GO:0009279">
    <property type="term" value="C:cell outer membrane"/>
    <property type="evidence" value="ECO:0007669"/>
    <property type="project" value="UniProtKB-SubCell"/>
</dbReference>
<evidence type="ECO:0000256" key="2">
    <source>
        <dbReference type="SAM" id="SignalP"/>
    </source>
</evidence>
<keyword evidence="5" id="KW-0449">Lipoprotein</keyword>
<dbReference type="InterPro" id="IPR054535">
    <property type="entry name" value="HphA_N"/>
</dbReference>
<keyword evidence="2" id="KW-0732">Signal</keyword>
<evidence type="ECO:0000256" key="1">
    <source>
        <dbReference type="ARBA" id="ARBA00004442"/>
    </source>
</evidence>
<dbReference type="Proteomes" id="UP001236303">
    <property type="component" value="Unassembled WGS sequence"/>
</dbReference>
<evidence type="ECO:0000259" key="4">
    <source>
        <dbReference type="Pfam" id="PF22829"/>
    </source>
</evidence>
<proteinExistence type="predicted"/>
<dbReference type="EMBL" id="JASOPA010000001">
    <property type="protein sequence ID" value="MDK7241901.1"/>
    <property type="molecule type" value="Genomic_DNA"/>
</dbReference>
<evidence type="ECO:0000313" key="6">
    <source>
        <dbReference type="Proteomes" id="UP001236303"/>
    </source>
</evidence>
<evidence type="ECO:0000313" key="5">
    <source>
        <dbReference type="EMBL" id="MDK7241901.1"/>
    </source>
</evidence>
<gene>
    <name evidence="5" type="ORF">QP451_02465</name>
</gene>
<feature type="chain" id="PRO_5044015048" evidence="2">
    <location>
        <begin position="22"/>
        <end position="295"/>
    </location>
</feature>